<evidence type="ECO:0000256" key="1">
    <source>
        <dbReference type="SAM" id="MobiDB-lite"/>
    </source>
</evidence>
<comment type="caution">
    <text evidence="2">The sequence shown here is derived from an EMBL/GenBank/DDBJ whole genome shotgun (WGS) entry which is preliminary data.</text>
</comment>
<name>A0A9N7W219_PLEPL</name>
<gene>
    <name evidence="2" type="ORF">PLEPLA_LOCUS47280</name>
</gene>
<feature type="region of interest" description="Disordered" evidence="1">
    <location>
        <begin position="1"/>
        <end position="31"/>
    </location>
</feature>
<feature type="region of interest" description="Disordered" evidence="1">
    <location>
        <begin position="87"/>
        <end position="138"/>
    </location>
</feature>
<proteinExistence type="predicted"/>
<organism evidence="2 3">
    <name type="scientific">Pleuronectes platessa</name>
    <name type="common">European plaice</name>
    <dbReference type="NCBI Taxonomy" id="8262"/>
    <lineage>
        <taxon>Eukaryota</taxon>
        <taxon>Metazoa</taxon>
        <taxon>Chordata</taxon>
        <taxon>Craniata</taxon>
        <taxon>Vertebrata</taxon>
        <taxon>Euteleostomi</taxon>
        <taxon>Actinopterygii</taxon>
        <taxon>Neopterygii</taxon>
        <taxon>Teleostei</taxon>
        <taxon>Neoteleostei</taxon>
        <taxon>Acanthomorphata</taxon>
        <taxon>Carangaria</taxon>
        <taxon>Pleuronectiformes</taxon>
        <taxon>Pleuronectoidei</taxon>
        <taxon>Pleuronectidae</taxon>
        <taxon>Pleuronectes</taxon>
    </lineage>
</organism>
<dbReference type="AlphaFoldDB" id="A0A9N7W219"/>
<evidence type="ECO:0000313" key="2">
    <source>
        <dbReference type="EMBL" id="CAB1459443.1"/>
    </source>
</evidence>
<sequence length="138" mass="15860">MLSPYLTSAEPGWGKTARKQNRREVRERCRKEGEDRELGKDMTAQIFVALCSRHLSVTLTYITKARWGEDAGNKIEEKCRRGLVKEGTSGWERTRQATVSGKPSIVHTKQQTVKKKKRETRCEKRGRAQQENIPGVFK</sequence>
<protein>
    <submittedName>
        <fullName evidence="2">Uncharacterized protein</fullName>
    </submittedName>
</protein>
<feature type="compositionally biased region" description="Basic and acidic residues" evidence="1">
    <location>
        <begin position="22"/>
        <end position="31"/>
    </location>
</feature>
<accession>A0A9N7W219</accession>
<evidence type="ECO:0000313" key="3">
    <source>
        <dbReference type="Proteomes" id="UP001153269"/>
    </source>
</evidence>
<reference evidence="2" key="1">
    <citation type="submission" date="2020-03" db="EMBL/GenBank/DDBJ databases">
        <authorList>
            <person name="Weist P."/>
        </authorList>
    </citation>
    <scope>NUCLEOTIDE SEQUENCE</scope>
</reference>
<dbReference type="EMBL" id="CADEAL010004432">
    <property type="protein sequence ID" value="CAB1459443.1"/>
    <property type="molecule type" value="Genomic_DNA"/>
</dbReference>
<keyword evidence="3" id="KW-1185">Reference proteome</keyword>
<dbReference type="Proteomes" id="UP001153269">
    <property type="component" value="Unassembled WGS sequence"/>
</dbReference>